<proteinExistence type="predicted"/>
<reference evidence="1" key="1">
    <citation type="submission" date="2020-08" db="EMBL/GenBank/DDBJ databases">
        <title>Multicomponent nature underlies the extraordinary mechanical properties of spider dragline silk.</title>
        <authorList>
            <person name="Kono N."/>
            <person name="Nakamura H."/>
            <person name="Mori M."/>
            <person name="Yoshida Y."/>
            <person name="Ohtoshi R."/>
            <person name="Malay A.D."/>
            <person name="Moran D.A.P."/>
            <person name="Tomita M."/>
            <person name="Numata K."/>
            <person name="Arakawa K."/>
        </authorList>
    </citation>
    <scope>NUCLEOTIDE SEQUENCE</scope>
</reference>
<name>A0A8X6Y1T6_9ARAC</name>
<dbReference type="EMBL" id="BMAV01014590">
    <property type="protein sequence ID" value="GFY63061.1"/>
    <property type="molecule type" value="Genomic_DNA"/>
</dbReference>
<gene>
    <name evidence="1" type="ORF">TNIN_111131</name>
</gene>
<comment type="caution">
    <text evidence="1">The sequence shown here is derived from an EMBL/GenBank/DDBJ whole genome shotgun (WGS) entry which is preliminary data.</text>
</comment>
<dbReference type="AlphaFoldDB" id="A0A8X6Y1T6"/>
<protein>
    <submittedName>
        <fullName evidence="1">Uncharacterized protein</fullName>
    </submittedName>
</protein>
<accession>A0A8X6Y1T6</accession>
<dbReference type="Proteomes" id="UP000886998">
    <property type="component" value="Unassembled WGS sequence"/>
</dbReference>
<organism evidence="1 2">
    <name type="scientific">Trichonephila inaurata madagascariensis</name>
    <dbReference type="NCBI Taxonomy" id="2747483"/>
    <lineage>
        <taxon>Eukaryota</taxon>
        <taxon>Metazoa</taxon>
        <taxon>Ecdysozoa</taxon>
        <taxon>Arthropoda</taxon>
        <taxon>Chelicerata</taxon>
        <taxon>Arachnida</taxon>
        <taxon>Araneae</taxon>
        <taxon>Araneomorphae</taxon>
        <taxon>Entelegynae</taxon>
        <taxon>Araneoidea</taxon>
        <taxon>Nephilidae</taxon>
        <taxon>Trichonephila</taxon>
        <taxon>Trichonephila inaurata</taxon>
    </lineage>
</organism>
<evidence type="ECO:0000313" key="1">
    <source>
        <dbReference type="EMBL" id="GFY63061.1"/>
    </source>
</evidence>
<sequence length="86" mass="10224">MQRSDLRLERILENREDLLDYVERIPTPSVRDILYNYKSQEQDLKSCFFKFQVSITSIILGTDYGIGKVSRCQPCIFIQFQIKKMI</sequence>
<evidence type="ECO:0000313" key="2">
    <source>
        <dbReference type="Proteomes" id="UP000886998"/>
    </source>
</evidence>
<keyword evidence="2" id="KW-1185">Reference proteome</keyword>